<evidence type="ECO:0000313" key="4">
    <source>
        <dbReference type="EMBL" id="APT84527.1"/>
    </source>
</evidence>
<keyword evidence="5" id="KW-1185">Reference proteome</keyword>
<feature type="compositionally biased region" description="Low complexity" evidence="2">
    <location>
        <begin position="211"/>
        <end position="223"/>
    </location>
</feature>
<dbReference type="GO" id="GO:0008270">
    <property type="term" value="F:zinc ion binding"/>
    <property type="evidence" value="ECO:0007669"/>
    <property type="project" value="UniProtKB-KW"/>
</dbReference>
<evidence type="ECO:0000256" key="1">
    <source>
        <dbReference type="PROSITE-ProRule" id="PRU00325"/>
    </source>
</evidence>
<accession>A0A1L7CFC1</accession>
<dbReference type="OrthoDB" id="188274at2"/>
<evidence type="ECO:0000313" key="5">
    <source>
        <dbReference type="Proteomes" id="UP000185478"/>
    </source>
</evidence>
<evidence type="ECO:0000259" key="3">
    <source>
        <dbReference type="PROSITE" id="PS50966"/>
    </source>
</evidence>
<dbReference type="KEGG" id="caqu:CAQU_05055"/>
<proteinExistence type="predicted"/>
<dbReference type="InterPro" id="IPR007527">
    <property type="entry name" value="Znf_SWIM"/>
</dbReference>
<dbReference type="STRING" id="1431546.CAQU_05055"/>
<dbReference type="PANTHER" id="PTHR38133:SF1">
    <property type="entry name" value="SLR1429 PROTEIN"/>
    <property type="match status" value="1"/>
</dbReference>
<organism evidence="4 5">
    <name type="scientific">Corynebacterium aquilae DSM 44791</name>
    <dbReference type="NCBI Taxonomy" id="1431546"/>
    <lineage>
        <taxon>Bacteria</taxon>
        <taxon>Bacillati</taxon>
        <taxon>Actinomycetota</taxon>
        <taxon>Actinomycetes</taxon>
        <taxon>Mycobacteriales</taxon>
        <taxon>Corynebacteriaceae</taxon>
        <taxon>Corynebacterium</taxon>
    </lineage>
</organism>
<name>A0A1L7CFC1_9CORY</name>
<feature type="region of interest" description="Disordered" evidence="2">
    <location>
        <begin position="306"/>
        <end position="342"/>
    </location>
</feature>
<dbReference type="Pfam" id="PF04434">
    <property type="entry name" value="SWIM"/>
    <property type="match status" value="1"/>
</dbReference>
<protein>
    <recommendedName>
        <fullName evidence="3">SWIM-type domain-containing protein</fullName>
    </recommendedName>
</protein>
<keyword evidence="1" id="KW-0863">Zinc-finger</keyword>
<evidence type="ECO:0000256" key="2">
    <source>
        <dbReference type="SAM" id="MobiDB-lite"/>
    </source>
</evidence>
<keyword evidence="1" id="KW-0862">Zinc</keyword>
<dbReference type="PROSITE" id="PS50966">
    <property type="entry name" value="ZF_SWIM"/>
    <property type="match status" value="1"/>
</dbReference>
<feature type="domain" description="SWIM-type" evidence="3">
    <location>
        <begin position="149"/>
        <end position="179"/>
    </location>
</feature>
<dbReference type="PANTHER" id="PTHR38133">
    <property type="entry name" value="SLR1429 PROTEIN"/>
    <property type="match status" value="1"/>
</dbReference>
<dbReference type="AlphaFoldDB" id="A0A1L7CFC1"/>
<reference evidence="4 5" key="1">
    <citation type="submission" date="2014-08" db="EMBL/GenBank/DDBJ databases">
        <title>Complete genome sequence of Corynebacterium aquilae S-613T(T) (=DSM 44791(T)), isolated from the choana of a healthy golden eagle.</title>
        <authorList>
            <person name="Ruckert C."/>
            <person name="Albersmeier A."/>
            <person name="Winkler A."/>
            <person name="Kalinowski J."/>
        </authorList>
    </citation>
    <scope>NUCLEOTIDE SEQUENCE [LARGE SCALE GENOMIC DNA]</scope>
    <source>
        <strain evidence="4 5">S-613</strain>
    </source>
</reference>
<feature type="region of interest" description="Disordered" evidence="2">
    <location>
        <begin position="209"/>
        <end position="231"/>
    </location>
</feature>
<sequence>MAKKDNVIYVNFGAPTPGTPEPTPASPHYTSDNATSLAGAMIYDAVVANADAGRISRGKAYAANGAVVRLSLTPGLIRGVIAGSQPEPFHASIELSHPTAAHMQEIVDALATTPGGKIGLMRAVHSPTGLNMLLLGQRPTQQDSTPPYSRVPVTLNCSCPDYARGNTCKHLVALALATNDRLNTNPETIFDLFHLTADTLINAQLAHHNTPKTTGHTTGETTTDSQPDTPTAEHFWQGHPLPDIPELGVRDSLEHGDIRHLRAALRVITYSRFEEMRIIDELRDIFDDIIDTGSFDDHDIDLTQAPTGDGWDNYRTLGDHNQPLPRLKDHTPHFDDDTPPTP</sequence>
<keyword evidence="1" id="KW-0479">Metal-binding</keyword>
<gene>
    <name evidence="4" type="ORF">CAQU_05055</name>
</gene>
<dbReference type="RefSeq" id="WP_075725734.1">
    <property type="nucleotide sequence ID" value="NZ_CP009245.1"/>
</dbReference>
<dbReference type="EMBL" id="CP009245">
    <property type="protein sequence ID" value="APT84527.1"/>
    <property type="molecule type" value="Genomic_DNA"/>
</dbReference>
<dbReference type="Proteomes" id="UP000185478">
    <property type="component" value="Chromosome"/>
</dbReference>
<feature type="compositionally biased region" description="Basic and acidic residues" evidence="2">
    <location>
        <begin position="326"/>
        <end position="336"/>
    </location>
</feature>